<dbReference type="SUPFAM" id="SSF55729">
    <property type="entry name" value="Acyl-CoA N-acyltransferases (Nat)"/>
    <property type="match status" value="1"/>
</dbReference>
<dbReference type="InterPro" id="IPR016181">
    <property type="entry name" value="Acyl_CoA_acyltransferase"/>
</dbReference>
<organism evidence="4 5">
    <name type="scientific">Herbiconiux ginsengi</name>
    <dbReference type="NCBI Taxonomy" id="381665"/>
    <lineage>
        <taxon>Bacteria</taxon>
        <taxon>Bacillati</taxon>
        <taxon>Actinomycetota</taxon>
        <taxon>Actinomycetes</taxon>
        <taxon>Micrococcales</taxon>
        <taxon>Microbacteriaceae</taxon>
        <taxon>Herbiconiux</taxon>
    </lineage>
</organism>
<evidence type="ECO:0000313" key="5">
    <source>
        <dbReference type="Proteomes" id="UP000198891"/>
    </source>
</evidence>
<evidence type="ECO:0000313" key="4">
    <source>
        <dbReference type="EMBL" id="SDZ50377.1"/>
    </source>
</evidence>
<name>A0A1H3TK62_9MICO</name>
<dbReference type="CDD" id="cd04301">
    <property type="entry name" value="NAT_SF"/>
    <property type="match status" value="1"/>
</dbReference>
<proteinExistence type="predicted"/>
<keyword evidence="4" id="KW-0489">Methyltransferase</keyword>
<reference evidence="4 5" key="1">
    <citation type="submission" date="2016-10" db="EMBL/GenBank/DDBJ databases">
        <authorList>
            <person name="de Groot N.N."/>
        </authorList>
    </citation>
    <scope>NUCLEOTIDE SEQUENCE [LARGE SCALE GENOMIC DNA]</scope>
    <source>
        <strain evidence="4 5">CGMCC 4.3491</strain>
    </source>
</reference>
<evidence type="ECO:0000256" key="1">
    <source>
        <dbReference type="ARBA" id="ARBA00022679"/>
    </source>
</evidence>
<dbReference type="Pfam" id="PF00583">
    <property type="entry name" value="Acetyltransf_1"/>
    <property type="match status" value="1"/>
</dbReference>
<dbReference type="InterPro" id="IPR000182">
    <property type="entry name" value="GNAT_dom"/>
</dbReference>
<sequence length="183" mass="19322">MVTRVRRARVEDAGIVSAVAAETFEMACPPGTAPEAIAAFIAEHLSDTRFAGYLADPERSVILADVDGEIAGYTMLVGGEPIDPMVAAAVAGRPTVELSKCYVRENFHGHGVASALMAASIDTAAGSGAASVWLGVNQQNARAIRFYEKSGFRKVGVKHFVVGDELHDDFVYELALGVVSLPE</sequence>
<keyword evidence="5" id="KW-1185">Reference proteome</keyword>
<evidence type="ECO:0000259" key="3">
    <source>
        <dbReference type="PROSITE" id="PS51186"/>
    </source>
</evidence>
<accession>A0A1H3TK62</accession>
<dbReference type="OrthoDB" id="143110at2"/>
<dbReference type="EMBL" id="FNPZ01000006">
    <property type="protein sequence ID" value="SDZ50377.1"/>
    <property type="molecule type" value="Genomic_DNA"/>
</dbReference>
<evidence type="ECO:0000256" key="2">
    <source>
        <dbReference type="ARBA" id="ARBA00023315"/>
    </source>
</evidence>
<dbReference type="Gene3D" id="3.40.630.30">
    <property type="match status" value="1"/>
</dbReference>
<keyword evidence="2" id="KW-0012">Acyltransferase</keyword>
<dbReference type="GO" id="GO:0016747">
    <property type="term" value="F:acyltransferase activity, transferring groups other than amino-acyl groups"/>
    <property type="evidence" value="ECO:0007669"/>
    <property type="project" value="InterPro"/>
</dbReference>
<dbReference type="PANTHER" id="PTHR43877">
    <property type="entry name" value="AMINOALKYLPHOSPHONATE N-ACETYLTRANSFERASE-RELATED-RELATED"/>
    <property type="match status" value="1"/>
</dbReference>
<dbReference type="RefSeq" id="WP_092557619.1">
    <property type="nucleotide sequence ID" value="NZ_FNPZ01000006.1"/>
</dbReference>
<dbReference type="Proteomes" id="UP000198891">
    <property type="component" value="Unassembled WGS sequence"/>
</dbReference>
<dbReference type="AlphaFoldDB" id="A0A1H3TK62"/>
<dbReference type="STRING" id="381665.SAMN05216554_4252"/>
<keyword evidence="1 4" id="KW-0808">Transferase</keyword>
<dbReference type="InterPro" id="IPR050832">
    <property type="entry name" value="Bact_Acetyltransf"/>
</dbReference>
<dbReference type="PROSITE" id="PS51186">
    <property type="entry name" value="GNAT"/>
    <property type="match status" value="1"/>
</dbReference>
<protein>
    <submittedName>
        <fullName evidence="4">tRNA (Guanine37-N1)-methyltransferase</fullName>
    </submittedName>
</protein>
<feature type="domain" description="N-acetyltransferase" evidence="3">
    <location>
        <begin position="3"/>
        <end position="177"/>
    </location>
</feature>
<gene>
    <name evidence="4" type="ORF">SAMN05216554_4252</name>
</gene>
<dbReference type="GO" id="GO:0008168">
    <property type="term" value="F:methyltransferase activity"/>
    <property type="evidence" value="ECO:0007669"/>
    <property type="project" value="UniProtKB-KW"/>
</dbReference>
<dbReference type="GO" id="GO:0032259">
    <property type="term" value="P:methylation"/>
    <property type="evidence" value="ECO:0007669"/>
    <property type="project" value="UniProtKB-KW"/>
</dbReference>